<organism evidence="1 2">
    <name type="scientific">Amazonocrinis nigriterrae CENA67</name>
    <dbReference type="NCBI Taxonomy" id="2794033"/>
    <lineage>
        <taxon>Bacteria</taxon>
        <taxon>Bacillati</taxon>
        <taxon>Cyanobacteriota</taxon>
        <taxon>Cyanophyceae</taxon>
        <taxon>Nostocales</taxon>
        <taxon>Nostocaceae</taxon>
        <taxon>Amazonocrinis</taxon>
        <taxon>Amazonocrinis nigriterrae</taxon>
    </lineage>
</organism>
<dbReference type="AlphaFoldDB" id="A0A8J7HRH1"/>
<comment type="caution">
    <text evidence="1">The sequence shown here is derived from an EMBL/GenBank/DDBJ whole genome shotgun (WGS) entry which is preliminary data.</text>
</comment>
<proteinExistence type="predicted"/>
<evidence type="ECO:0000313" key="2">
    <source>
        <dbReference type="Proteomes" id="UP000632766"/>
    </source>
</evidence>
<reference evidence="1 2" key="1">
    <citation type="journal article" date="2021" name="Int. J. Syst. Evol. Microbiol.">
        <title>Amazonocrinis nigriterrae gen. nov., sp. nov., Atlanticothrix silvestris gen. nov., sp. nov. and Dendronalium phyllosphericum gen. nov., sp. nov., nostocacean cyanobacteria from Brazilian environments.</title>
        <authorList>
            <person name="Alvarenga D.O."/>
            <person name="Andreote A.P.D."/>
            <person name="Branco L.H.Z."/>
            <person name="Delbaje E."/>
            <person name="Cruz R.B."/>
            <person name="Varani A.M."/>
            <person name="Fiore M.F."/>
        </authorList>
    </citation>
    <scope>NUCLEOTIDE SEQUENCE [LARGE SCALE GENOMIC DNA]</scope>
    <source>
        <strain evidence="1 2">CENA67</strain>
    </source>
</reference>
<sequence>MAVLKTNRIFQNHAQLQQLPQKWIFFSIHRFIQQKIYPLDWGGNGKV</sequence>
<dbReference type="EMBL" id="JAECZC010000015">
    <property type="protein sequence ID" value="MBH8562695.1"/>
    <property type="molecule type" value="Genomic_DNA"/>
</dbReference>
<keyword evidence="2" id="KW-1185">Reference proteome</keyword>
<protein>
    <submittedName>
        <fullName evidence="1">Uncharacterized protein</fullName>
    </submittedName>
</protein>
<dbReference type="RefSeq" id="WP_214662510.1">
    <property type="nucleotide sequence ID" value="NZ_JAECZC010000015.1"/>
</dbReference>
<accession>A0A8J7HRH1</accession>
<evidence type="ECO:0000313" key="1">
    <source>
        <dbReference type="EMBL" id="MBH8562695.1"/>
    </source>
</evidence>
<dbReference type="Proteomes" id="UP000632766">
    <property type="component" value="Unassembled WGS sequence"/>
</dbReference>
<gene>
    <name evidence="1" type="ORF">I8748_10980</name>
</gene>
<name>A0A8J7HRH1_9NOST</name>